<reference evidence="1 2" key="1">
    <citation type="journal article" date="2018" name="Front. Plant Sci.">
        <title>Red Clover (Trifolium pratense) and Zigzag Clover (T. medium) - A Picture of Genomic Similarities and Differences.</title>
        <authorList>
            <person name="Dluhosova J."/>
            <person name="Istvanek J."/>
            <person name="Nedelnik J."/>
            <person name="Repkova J."/>
        </authorList>
    </citation>
    <scope>NUCLEOTIDE SEQUENCE [LARGE SCALE GENOMIC DNA]</scope>
    <source>
        <strain evidence="2">cv. 10/8</strain>
        <tissue evidence="1">Leaf</tissue>
    </source>
</reference>
<accession>A0A392U9Q6</accession>
<sequence>EFSVPTLIFFTSGVACLGLNLYLHTLCEQDNIDPTQLLQQTELAIPTFANLVPSYSLPSSVTSKEWESLFMKYTGGLKKADG</sequence>
<dbReference type="AlphaFoldDB" id="A0A392U9Q6"/>
<feature type="non-terminal residue" evidence="1">
    <location>
        <position position="82"/>
    </location>
</feature>
<feature type="non-terminal residue" evidence="1">
    <location>
        <position position="1"/>
    </location>
</feature>
<name>A0A392U9Q6_9FABA</name>
<comment type="caution">
    <text evidence="1">The sequence shown here is derived from an EMBL/GenBank/DDBJ whole genome shotgun (WGS) entry which is preliminary data.</text>
</comment>
<dbReference type="GO" id="GO:0016740">
    <property type="term" value="F:transferase activity"/>
    <property type="evidence" value="ECO:0007669"/>
    <property type="project" value="UniProtKB-KW"/>
</dbReference>
<organism evidence="1 2">
    <name type="scientific">Trifolium medium</name>
    <dbReference type="NCBI Taxonomy" id="97028"/>
    <lineage>
        <taxon>Eukaryota</taxon>
        <taxon>Viridiplantae</taxon>
        <taxon>Streptophyta</taxon>
        <taxon>Embryophyta</taxon>
        <taxon>Tracheophyta</taxon>
        <taxon>Spermatophyta</taxon>
        <taxon>Magnoliopsida</taxon>
        <taxon>eudicotyledons</taxon>
        <taxon>Gunneridae</taxon>
        <taxon>Pentapetalae</taxon>
        <taxon>rosids</taxon>
        <taxon>fabids</taxon>
        <taxon>Fabales</taxon>
        <taxon>Fabaceae</taxon>
        <taxon>Papilionoideae</taxon>
        <taxon>50 kb inversion clade</taxon>
        <taxon>NPAAA clade</taxon>
        <taxon>Hologalegina</taxon>
        <taxon>IRL clade</taxon>
        <taxon>Trifolieae</taxon>
        <taxon>Trifolium</taxon>
    </lineage>
</organism>
<evidence type="ECO:0000313" key="1">
    <source>
        <dbReference type="EMBL" id="MCI69567.1"/>
    </source>
</evidence>
<dbReference type="Proteomes" id="UP000265520">
    <property type="component" value="Unassembled WGS sequence"/>
</dbReference>
<proteinExistence type="predicted"/>
<protein>
    <submittedName>
        <fullName evidence="1">Anthocyanidin 3-O-glucosyltransferase</fullName>
    </submittedName>
</protein>
<evidence type="ECO:0000313" key="2">
    <source>
        <dbReference type="Proteomes" id="UP000265520"/>
    </source>
</evidence>
<dbReference type="Gene3D" id="3.40.50.2000">
    <property type="entry name" value="Glycogen Phosphorylase B"/>
    <property type="match status" value="1"/>
</dbReference>
<keyword evidence="1" id="KW-0808">Transferase</keyword>
<keyword evidence="2" id="KW-1185">Reference proteome</keyword>
<dbReference type="EMBL" id="LXQA010759004">
    <property type="protein sequence ID" value="MCI69567.1"/>
    <property type="molecule type" value="Genomic_DNA"/>
</dbReference>